<dbReference type="InterPro" id="IPR035913">
    <property type="entry name" value="RPB5-like_sf"/>
</dbReference>
<dbReference type="GO" id="GO:0006366">
    <property type="term" value="P:transcription by RNA polymerase II"/>
    <property type="evidence" value="ECO:0007669"/>
    <property type="project" value="TreeGrafter"/>
</dbReference>
<dbReference type="RefSeq" id="XP_021874791.1">
    <property type="nucleotide sequence ID" value="XM_022012674.1"/>
</dbReference>
<dbReference type="Proteomes" id="UP000193218">
    <property type="component" value="Unassembled WGS sequence"/>
</dbReference>
<dbReference type="GO" id="GO:0006362">
    <property type="term" value="P:transcription elongation by RNA polymerase I"/>
    <property type="evidence" value="ECO:0007669"/>
    <property type="project" value="TreeGrafter"/>
</dbReference>
<evidence type="ECO:0000259" key="6">
    <source>
        <dbReference type="Pfam" id="PF01191"/>
    </source>
</evidence>
<dbReference type="SUPFAM" id="SSF55287">
    <property type="entry name" value="RPB5-like RNA polymerase subunit"/>
    <property type="match status" value="1"/>
</dbReference>
<dbReference type="GO" id="GO:0005665">
    <property type="term" value="C:RNA polymerase II, core complex"/>
    <property type="evidence" value="ECO:0007669"/>
    <property type="project" value="TreeGrafter"/>
</dbReference>
<evidence type="ECO:0000313" key="8">
    <source>
        <dbReference type="EMBL" id="ORX41112.1"/>
    </source>
</evidence>
<evidence type="ECO:0000256" key="1">
    <source>
        <dbReference type="ARBA" id="ARBA00004123"/>
    </source>
</evidence>
<comment type="subcellular location">
    <subcellularLocation>
        <location evidence="1">Nucleus</location>
    </subcellularLocation>
</comment>
<keyword evidence="4" id="KW-0539">Nucleus</keyword>
<proteinExistence type="inferred from homology"/>
<keyword evidence="9" id="KW-1185">Reference proteome</keyword>
<dbReference type="GO" id="GO:0005736">
    <property type="term" value="C:RNA polymerase I complex"/>
    <property type="evidence" value="ECO:0007669"/>
    <property type="project" value="TreeGrafter"/>
</dbReference>
<comment type="caution">
    <text evidence="8">The sequence shown here is derived from an EMBL/GenBank/DDBJ whole genome shotgun (WGS) entry which is preliminary data.</text>
</comment>
<feature type="domain" description="RNA polymerase Rpb5 N-terminal" evidence="7">
    <location>
        <begin position="5"/>
        <end position="92"/>
    </location>
</feature>
<dbReference type="InParanoid" id="A0A1Y1UT37"/>
<evidence type="ECO:0000256" key="3">
    <source>
        <dbReference type="ARBA" id="ARBA00023163"/>
    </source>
</evidence>
<dbReference type="Pfam" id="PF03871">
    <property type="entry name" value="RNA_pol_Rpb5_N"/>
    <property type="match status" value="1"/>
</dbReference>
<dbReference type="SUPFAM" id="SSF53036">
    <property type="entry name" value="Eukaryotic RPB5 N-terminal domain"/>
    <property type="match status" value="1"/>
</dbReference>
<dbReference type="OrthoDB" id="248779at2759"/>
<reference evidence="8 9" key="1">
    <citation type="submission" date="2017-03" db="EMBL/GenBank/DDBJ databases">
        <title>Widespread Adenine N6-methylation of Active Genes in Fungi.</title>
        <authorList>
            <consortium name="DOE Joint Genome Institute"/>
            <person name="Mondo S.J."/>
            <person name="Dannebaum R.O."/>
            <person name="Kuo R.C."/>
            <person name="Louie K.B."/>
            <person name="Bewick A.J."/>
            <person name="Labutti K."/>
            <person name="Haridas S."/>
            <person name="Kuo A."/>
            <person name="Salamov A."/>
            <person name="Ahrendt S.R."/>
            <person name="Lau R."/>
            <person name="Bowen B.P."/>
            <person name="Lipzen A."/>
            <person name="Sullivan W."/>
            <person name="Andreopoulos W.B."/>
            <person name="Clum A."/>
            <person name="Lindquist E."/>
            <person name="Daum C."/>
            <person name="Northen T.R."/>
            <person name="Ramamoorthy G."/>
            <person name="Schmitz R.J."/>
            <person name="Gryganskyi A."/>
            <person name="Culley D."/>
            <person name="Magnuson J."/>
            <person name="James T.Y."/>
            <person name="O'Malley M.A."/>
            <person name="Stajich J.E."/>
            <person name="Spatafora J.W."/>
            <person name="Visel A."/>
            <person name="Grigoriev I.V."/>
        </authorList>
    </citation>
    <scope>NUCLEOTIDE SEQUENCE [LARGE SCALE GENOMIC DNA]</scope>
    <source>
        <strain evidence="8 9">NRRL Y-17943</strain>
    </source>
</reference>
<dbReference type="GO" id="GO:0003677">
    <property type="term" value="F:DNA binding"/>
    <property type="evidence" value="ECO:0007669"/>
    <property type="project" value="InterPro"/>
</dbReference>
<evidence type="ECO:0000259" key="7">
    <source>
        <dbReference type="Pfam" id="PF03871"/>
    </source>
</evidence>
<protein>
    <recommendedName>
        <fullName evidence="2">DNA-directed RNA polymerases I, II, and III subunit RPABC1</fullName>
    </recommendedName>
</protein>
<dbReference type="Pfam" id="PF01191">
    <property type="entry name" value="RNA_pol_Rpb5_C"/>
    <property type="match status" value="1"/>
</dbReference>
<sequence length="208" mass="24415">MQELDRELARLWRVSRTVHEMMRDRGYQVADYEINTSFDDFKQAHGSSGQVDRTNMSFTADHEEESGNRIYVYFCSDRNVSKANVKTFLGSMDRMNAQKGLLIYAEKLSPIAARAMQEMSSEYHLEHFKETDLLVNITHHFLVPKHTIMKTEDKQALIKKYRLKETQLPRIMITDPVARYYGLRRGQVMKIERASETAGRYVTYRICM</sequence>
<dbReference type="GO" id="GO:0003899">
    <property type="term" value="F:DNA-directed RNA polymerase activity"/>
    <property type="evidence" value="ECO:0007669"/>
    <property type="project" value="InterPro"/>
</dbReference>
<gene>
    <name evidence="8" type="ORF">BD324DRAFT_39370</name>
</gene>
<dbReference type="InterPro" id="IPR000783">
    <property type="entry name" value="RNA_pol_subH/Rpb5_C"/>
</dbReference>
<dbReference type="GO" id="GO:0042797">
    <property type="term" value="P:tRNA transcription by RNA polymerase III"/>
    <property type="evidence" value="ECO:0007669"/>
    <property type="project" value="TreeGrafter"/>
</dbReference>
<dbReference type="InterPro" id="IPR005571">
    <property type="entry name" value="RNA_pol_Rpb5_N"/>
</dbReference>
<dbReference type="InterPro" id="IPR036710">
    <property type="entry name" value="RNA_pol_Rpb5_N_sf"/>
</dbReference>
<dbReference type="GeneID" id="33554482"/>
<accession>A0A1Y1UT37</accession>
<dbReference type="PANTHER" id="PTHR10535:SF0">
    <property type="entry name" value="DNA-DIRECTED RNA POLYMERASES I, II, AND III SUBUNIT RPABC1"/>
    <property type="match status" value="1"/>
</dbReference>
<evidence type="ECO:0000256" key="2">
    <source>
        <dbReference type="ARBA" id="ARBA00020809"/>
    </source>
</evidence>
<dbReference type="HAMAP" id="MF_00025">
    <property type="entry name" value="RNApol_Rpo5_RPB5"/>
    <property type="match status" value="1"/>
</dbReference>
<keyword evidence="3" id="KW-0804">Transcription</keyword>
<dbReference type="PIRSF" id="PIRSF000747">
    <property type="entry name" value="RPB5"/>
    <property type="match status" value="1"/>
</dbReference>
<organism evidence="8 9">
    <name type="scientific">Kockovaella imperatae</name>
    <dbReference type="NCBI Taxonomy" id="4999"/>
    <lineage>
        <taxon>Eukaryota</taxon>
        <taxon>Fungi</taxon>
        <taxon>Dikarya</taxon>
        <taxon>Basidiomycota</taxon>
        <taxon>Agaricomycotina</taxon>
        <taxon>Tremellomycetes</taxon>
        <taxon>Tremellales</taxon>
        <taxon>Cuniculitremaceae</taxon>
        <taxon>Kockovaella</taxon>
    </lineage>
</organism>
<dbReference type="FunCoup" id="A0A1Y1UT37">
    <property type="interactions" value="603"/>
</dbReference>
<dbReference type="AlphaFoldDB" id="A0A1Y1UT37"/>
<dbReference type="InterPro" id="IPR014381">
    <property type="entry name" value="Arch_Rpo5/euc_Rpb5"/>
</dbReference>
<dbReference type="EMBL" id="NBSH01000001">
    <property type="protein sequence ID" value="ORX41112.1"/>
    <property type="molecule type" value="Genomic_DNA"/>
</dbReference>
<dbReference type="PANTHER" id="PTHR10535">
    <property type="entry name" value="DNA-DIRECTED RNA POLYMERASES I, II, AND III SUBUNIT RPABC1"/>
    <property type="match status" value="1"/>
</dbReference>
<evidence type="ECO:0000313" key="9">
    <source>
        <dbReference type="Proteomes" id="UP000193218"/>
    </source>
</evidence>
<dbReference type="FunFam" id="3.40.1340.10:FF:000001">
    <property type="entry name" value="DNA-directed RNA polymerases I, II, and III subunit RPABC1"/>
    <property type="match status" value="1"/>
</dbReference>
<dbReference type="Gene3D" id="3.40.1340.10">
    <property type="entry name" value="RNA polymerase, Rpb5, N-terminal domain"/>
    <property type="match status" value="1"/>
</dbReference>
<feature type="domain" description="RNA polymerase subunit H/Rpb5 C-terminal" evidence="6">
    <location>
        <begin position="135"/>
        <end position="207"/>
    </location>
</feature>
<comment type="similarity">
    <text evidence="5">Belongs to the archaeal Rpo5/eukaryotic RPB5 RNA polymerase subunit family.</text>
</comment>
<dbReference type="FunFam" id="3.90.940.20:FF:000001">
    <property type="entry name" value="DNA-directed RNA polymerases I, II, and III subunit RPABC1"/>
    <property type="match status" value="1"/>
</dbReference>
<dbReference type="STRING" id="4999.A0A1Y1UT37"/>
<dbReference type="Gene3D" id="3.90.940.20">
    <property type="entry name" value="RPB5-like RNA polymerase subunit"/>
    <property type="match status" value="1"/>
</dbReference>
<dbReference type="GO" id="GO:0005666">
    <property type="term" value="C:RNA polymerase III complex"/>
    <property type="evidence" value="ECO:0007669"/>
    <property type="project" value="TreeGrafter"/>
</dbReference>
<keyword evidence="8" id="KW-0240">DNA-directed RNA polymerase</keyword>
<evidence type="ECO:0000256" key="4">
    <source>
        <dbReference type="ARBA" id="ARBA00023242"/>
    </source>
</evidence>
<evidence type="ECO:0000256" key="5">
    <source>
        <dbReference type="ARBA" id="ARBA00025765"/>
    </source>
</evidence>
<name>A0A1Y1UT37_9TREE</name>